<dbReference type="RefSeq" id="WP_069966632.1">
    <property type="nucleotide sequence ID" value="NZ_CM124774.1"/>
</dbReference>
<protein>
    <submittedName>
        <fullName evidence="1">Uncharacterized protein</fullName>
    </submittedName>
</protein>
<accession>A0A1E5QMH4</accession>
<dbReference type="OrthoDB" id="467165at2"/>
<sequence>MASWVKIIFERDIYAIDLDRVSAFASAPNGKITFWLPNSSIPIVLSPQTHSESHQIIQSYIEQRTGYSLGAHWLKMNYDRCEYLIDLNSISTFCCEPNSKKITFWLPDSTTPIVLHPQAHAEAYKQVMDYIEKTIGDSMP</sequence>
<dbReference type="AlphaFoldDB" id="A0A1E5QMH4"/>
<dbReference type="EMBL" id="MJGC01000044">
    <property type="protein sequence ID" value="OEJ75840.1"/>
    <property type="molecule type" value="Genomic_DNA"/>
</dbReference>
<name>A0A1E5QMH4_9CYAN</name>
<evidence type="ECO:0000313" key="1">
    <source>
        <dbReference type="EMBL" id="OEJ75840.1"/>
    </source>
</evidence>
<reference evidence="1" key="1">
    <citation type="submission" date="2016-09" db="EMBL/GenBank/DDBJ databases">
        <title>Draft genome of thermotolerant cyanobacterium Desertifilum sp. strain IPPAS B-1220.</title>
        <authorList>
            <person name="Sinetova M.A."/>
            <person name="Bolakhan K."/>
            <person name="Zayadan B.K."/>
            <person name="Mironov K.S."/>
            <person name="Ustinova V."/>
            <person name="Kupriyanova E.V."/>
            <person name="Sidorov R.A."/>
            <person name="Skrypnik A.N."/>
            <person name="Gogoleva N.E."/>
            <person name="Gogolev Y.V."/>
            <person name="Los D.A."/>
        </authorList>
    </citation>
    <scope>NUCLEOTIDE SEQUENCE [LARGE SCALE GENOMIC DNA]</scope>
    <source>
        <strain evidence="1">IPPAS B-1220</strain>
    </source>
</reference>
<organism evidence="1">
    <name type="scientific">Desertifilum tharense IPPAS B-1220</name>
    <dbReference type="NCBI Taxonomy" id="1781255"/>
    <lineage>
        <taxon>Bacteria</taxon>
        <taxon>Bacillati</taxon>
        <taxon>Cyanobacteriota</taxon>
        <taxon>Cyanophyceae</taxon>
        <taxon>Desertifilales</taxon>
        <taxon>Desertifilaceae</taxon>
        <taxon>Desertifilum</taxon>
    </lineage>
</organism>
<gene>
    <name evidence="1" type="ORF">BH720_07825</name>
</gene>
<comment type="caution">
    <text evidence="1">The sequence shown here is derived from an EMBL/GenBank/DDBJ whole genome shotgun (WGS) entry which is preliminary data.</text>
</comment>
<proteinExistence type="predicted"/>